<organism evidence="5 6">
    <name type="scientific">Penaeus vannamei</name>
    <name type="common">Whiteleg shrimp</name>
    <name type="synonym">Litopenaeus vannamei</name>
    <dbReference type="NCBI Taxonomy" id="6689"/>
    <lineage>
        <taxon>Eukaryota</taxon>
        <taxon>Metazoa</taxon>
        <taxon>Ecdysozoa</taxon>
        <taxon>Arthropoda</taxon>
        <taxon>Crustacea</taxon>
        <taxon>Multicrustacea</taxon>
        <taxon>Malacostraca</taxon>
        <taxon>Eumalacostraca</taxon>
        <taxon>Eucarida</taxon>
        <taxon>Decapoda</taxon>
        <taxon>Dendrobranchiata</taxon>
        <taxon>Penaeoidea</taxon>
        <taxon>Penaeidae</taxon>
        <taxon>Penaeus</taxon>
    </lineage>
</organism>
<comment type="caution">
    <text evidence="5">The sequence shown here is derived from an EMBL/GenBank/DDBJ whole genome shotgun (WGS) entry which is preliminary data.</text>
</comment>
<feature type="transmembrane region" description="Helical" evidence="4">
    <location>
        <begin position="744"/>
        <end position="762"/>
    </location>
</feature>
<feature type="repeat" description="ANK" evidence="3">
    <location>
        <begin position="223"/>
        <end position="255"/>
    </location>
</feature>
<feature type="transmembrane region" description="Helical" evidence="4">
    <location>
        <begin position="687"/>
        <end position="710"/>
    </location>
</feature>
<dbReference type="InterPro" id="IPR036770">
    <property type="entry name" value="Ankyrin_rpt-contain_sf"/>
</dbReference>
<keyword evidence="4" id="KW-0472">Membrane</keyword>
<dbReference type="PROSITE" id="PS50297">
    <property type="entry name" value="ANK_REP_REGION"/>
    <property type="match status" value="5"/>
</dbReference>
<feature type="transmembrane region" description="Helical" evidence="4">
    <location>
        <begin position="782"/>
        <end position="800"/>
    </location>
</feature>
<evidence type="ECO:0000256" key="1">
    <source>
        <dbReference type="ARBA" id="ARBA00022737"/>
    </source>
</evidence>
<feature type="repeat" description="ANK" evidence="3">
    <location>
        <begin position="329"/>
        <end position="361"/>
    </location>
</feature>
<evidence type="ECO:0000256" key="2">
    <source>
        <dbReference type="ARBA" id="ARBA00023043"/>
    </source>
</evidence>
<accession>A0A3R7LUK7</accession>
<evidence type="ECO:0000256" key="3">
    <source>
        <dbReference type="PROSITE-ProRule" id="PRU00023"/>
    </source>
</evidence>
<dbReference type="InterPro" id="IPR002110">
    <property type="entry name" value="Ankyrin_rpt"/>
</dbReference>
<keyword evidence="4" id="KW-0812">Transmembrane</keyword>
<keyword evidence="5" id="KW-0675">Receptor</keyword>
<evidence type="ECO:0000313" key="6">
    <source>
        <dbReference type="Proteomes" id="UP000283509"/>
    </source>
</evidence>
<feature type="repeat" description="ANK" evidence="3">
    <location>
        <begin position="124"/>
        <end position="156"/>
    </location>
</feature>
<sequence>MSRPLAFSREEADFSTFWNAVLKRDATKCQTLLQGNSELKKKINLKKNNSTVLHLLASKITKEEGTSILKLLLDHGANVRAEDKGENTPLHLAAKEGLESFCQTLIGFQEAHNSSPDLDKTNAEGMTPMHLASKMGYSNIVKLFLDKKANPNVLNNAHWLPLHHAADGGFTDCCSLLFPLYAGDESLGPSVKSPLMLAAHGGWYQCLAVLSGEKTELNRKGPRENTALHVAARSGYTLCVKELVRMGSDINAKNKSGNTPIMEATQTGFMCTAIFLAEMNAKLDTINKESKNLLHLAAWDPSGECMDFFLNKVANKRDIAKMIDNQDCHGYTPLHYALKKSGERNGLLLLEAGASTKMKSNNNAKTCLHLAVENQKSAAVRRILSRGECELDAELKTKETPFLLSTKLDSSDICLQLSRKGPRKNAVNMYGQTALHLCAQYGHPSVMKLLLKLGVDKFVKDDNGSEALHTAAARGNVKCCKLLMEASKMSCKVKDDSGRYPLNIAFEKGHRDAFSFLLNSLPFKSYQNLPGGLRIAIRSIAQTALENRTSAFWEAGFGASVVGETDPASNAKRNVPCHNFRRLVLLYPDLARKVLDKCISLHPVTKHTVYDFRIFEDNFFIEKDIRKSPFDFSTWKLLPEAEDLYSDKVEWKRKHPVNMMLKSQSIHLLQHQLTTAWLKHKFVTYTWLPFMLVLILHMLSAFALMGYMFTVRTWEQLARKNNMTVEEICAKQPDFLTDSDATKAFYSITVILFLCDMVLNVMYKVRLQVYKYGNFGARFVDWIYAAWMLALLLPIPYCGVVSLGVKWVYLWECGILSILLMWGRLGNTVSKVPFISVYTPVTQKFVLSFLKGMLYVLSVLFVFAYTFLLLFSDHAAFSTIYQAWVKSVTWMFGDLAVGEVDKVKFIYSIFRSRRVWAPDSAYYRQRSPQQAVPGWAAVTTRRNIFVQVVI</sequence>
<gene>
    <name evidence="5" type="ORF">C7M84_017315</name>
</gene>
<dbReference type="EMBL" id="QCYY01003199">
    <property type="protein sequence ID" value="ROT64748.1"/>
    <property type="molecule type" value="Genomic_DNA"/>
</dbReference>
<dbReference type="SUPFAM" id="SSF48403">
    <property type="entry name" value="Ankyrin repeat"/>
    <property type="match status" value="2"/>
</dbReference>
<protein>
    <submittedName>
        <fullName evidence="5">Putative transient receptor potential cation channel subfamily A member 1-like</fullName>
    </submittedName>
</protein>
<reference evidence="5 6" key="1">
    <citation type="submission" date="2018-04" db="EMBL/GenBank/DDBJ databases">
        <authorList>
            <person name="Zhang X."/>
            <person name="Yuan J."/>
            <person name="Li F."/>
            <person name="Xiang J."/>
        </authorList>
    </citation>
    <scope>NUCLEOTIDE SEQUENCE [LARGE SCALE GENOMIC DNA]</scope>
    <source>
        <tissue evidence="5">Muscle</tissue>
    </source>
</reference>
<proteinExistence type="predicted"/>
<dbReference type="SMART" id="SM00248">
    <property type="entry name" value="ANK"/>
    <property type="match status" value="14"/>
</dbReference>
<dbReference type="PRINTS" id="PR01415">
    <property type="entry name" value="ANKYRIN"/>
</dbReference>
<feature type="repeat" description="ANK" evidence="3">
    <location>
        <begin position="430"/>
        <end position="462"/>
    </location>
</feature>
<evidence type="ECO:0000256" key="4">
    <source>
        <dbReference type="SAM" id="Phobius"/>
    </source>
</evidence>
<evidence type="ECO:0000313" key="5">
    <source>
        <dbReference type="EMBL" id="ROT64748.1"/>
    </source>
</evidence>
<keyword evidence="1" id="KW-0677">Repeat</keyword>
<dbReference type="Pfam" id="PF13637">
    <property type="entry name" value="Ank_4"/>
    <property type="match status" value="1"/>
</dbReference>
<dbReference type="STRING" id="6689.A0A3R7LUK7"/>
<reference evidence="5 6" key="2">
    <citation type="submission" date="2019-01" db="EMBL/GenBank/DDBJ databases">
        <title>The decoding of complex shrimp genome reveals the adaptation for benthos swimmer, frequently molting mechanism and breeding impact on genome.</title>
        <authorList>
            <person name="Sun Y."/>
            <person name="Gao Y."/>
            <person name="Yu Y."/>
        </authorList>
    </citation>
    <scope>NUCLEOTIDE SEQUENCE [LARGE SCALE GENOMIC DNA]</scope>
    <source>
        <tissue evidence="5">Muscle</tissue>
    </source>
</reference>
<feature type="transmembrane region" description="Helical" evidence="4">
    <location>
        <begin position="845"/>
        <end position="871"/>
    </location>
</feature>
<dbReference type="Pfam" id="PF12796">
    <property type="entry name" value="Ank_2"/>
    <property type="match status" value="4"/>
</dbReference>
<dbReference type="Proteomes" id="UP000283509">
    <property type="component" value="Unassembled WGS sequence"/>
</dbReference>
<dbReference type="AlphaFoldDB" id="A0A3R7LUK7"/>
<keyword evidence="4" id="KW-1133">Transmembrane helix</keyword>
<keyword evidence="2 3" id="KW-0040">ANK repeat</keyword>
<dbReference type="PANTHER" id="PTHR24198">
    <property type="entry name" value="ANKYRIN REPEAT AND PROTEIN KINASE DOMAIN-CONTAINING PROTEIN"/>
    <property type="match status" value="1"/>
</dbReference>
<feature type="repeat" description="ANK" evidence="3">
    <location>
        <begin position="48"/>
        <end position="84"/>
    </location>
</feature>
<dbReference type="PANTHER" id="PTHR24198:SF165">
    <property type="entry name" value="ANKYRIN REPEAT-CONTAINING PROTEIN-RELATED"/>
    <property type="match status" value="1"/>
</dbReference>
<dbReference type="PROSITE" id="PS50088">
    <property type="entry name" value="ANK_REPEAT"/>
    <property type="match status" value="5"/>
</dbReference>
<dbReference type="Gene3D" id="1.25.40.20">
    <property type="entry name" value="Ankyrin repeat-containing domain"/>
    <property type="match status" value="4"/>
</dbReference>
<keyword evidence="6" id="KW-1185">Reference proteome</keyword>
<dbReference type="OrthoDB" id="6366928at2759"/>
<feature type="transmembrane region" description="Helical" evidence="4">
    <location>
        <begin position="807"/>
        <end position="825"/>
    </location>
</feature>
<name>A0A3R7LUK7_PENVA</name>